<name>A0A4U0U3T0_9PEZI</name>
<feature type="region of interest" description="Disordered" evidence="1">
    <location>
        <begin position="484"/>
        <end position="503"/>
    </location>
</feature>
<proteinExistence type="predicted"/>
<dbReference type="AlphaFoldDB" id="A0A4U0U3T0"/>
<dbReference type="PANTHER" id="PTHR43662">
    <property type="match status" value="1"/>
</dbReference>
<evidence type="ECO:0000313" key="5">
    <source>
        <dbReference type="Proteomes" id="UP000308549"/>
    </source>
</evidence>
<feature type="chain" id="PRO_5020501351" description="DUF1996 domain-containing protein" evidence="2">
    <location>
        <begin position="19"/>
        <end position="503"/>
    </location>
</feature>
<feature type="compositionally biased region" description="Low complexity" evidence="1">
    <location>
        <begin position="363"/>
        <end position="375"/>
    </location>
</feature>
<keyword evidence="5" id="KW-1185">Reference proteome</keyword>
<dbReference type="Pfam" id="PF09362">
    <property type="entry name" value="DUF1996"/>
    <property type="match status" value="1"/>
</dbReference>
<feature type="signal peptide" evidence="2">
    <location>
        <begin position="1"/>
        <end position="18"/>
    </location>
</feature>
<comment type="caution">
    <text evidence="4">The sequence shown here is derived from an EMBL/GenBank/DDBJ whole genome shotgun (WGS) entry which is preliminary data.</text>
</comment>
<feature type="compositionally biased region" description="Low complexity" evidence="1">
    <location>
        <begin position="413"/>
        <end position="434"/>
    </location>
</feature>
<evidence type="ECO:0000313" key="4">
    <source>
        <dbReference type="EMBL" id="TKA29588.1"/>
    </source>
</evidence>
<dbReference type="Proteomes" id="UP000308549">
    <property type="component" value="Unassembled WGS sequence"/>
</dbReference>
<keyword evidence="2" id="KW-0732">Signal</keyword>
<accession>A0A4U0U3T0</accession>
<dbReference type="PANTHER" id="PTHR43662:SF7">
    <property type="entry name" value="DUF1996 DOMAIN-CONTAINING PROTEIN"/>
    <property type="match status" value="1"/>
</dbReference>
<gene>
    <name evidence="4" type="ORF">B0A50_03601</name>
</gene>
<feature type="region of interest" description="Disordered" evidence="1">
    <location>
        <begin position="360"/>
        <end position="392"/>
    </location>
</feature>
<evidence type="ECO:0000259" key="3">
    <source>
        <dbReference type="Pfam" id="PF09362"/>
    </source>
</evidence>
<protein>
    <recommendedName>
        <fullName evidence="3">DUF1996 domain-containing protein</fullName>
    </recommendedName>
</protein>
<evidence type="ECO:0000256" key="1">
    <source>
        <dbReference type="SAM" id="MobiDB-lite"/>
    </source>
</evidence>
<dbReference type="EMBL" id="NAJL01000014">
    <property type="protein sequence ID" value="TKA29588.1"/>
    <property type="molecule type" value="Genomic_DNA"/>
</dbReference>
<dbReference type="InterPro" id="IPR018535">
    <property type="entry name" value="DUF1996"/>
</dbReference>
<feature type="compositionally biased region" description="Basic residues" evidence="1">
    <location>
        <begin position="488"/>
        <end position="503"/>
    </location>
</feature>
<evidence type="ECO:0000256" key="2">
    <source>
        <dbReference type="SAM" id="SignalP"/>
    </source>
</evidence>
<feature type="domain" description="DUF1996" evidence="3">
    <location>
        <begin position="34"/>
        <end position="279"/>
    </location>
</feature>
<dbReference type="OrthoDB" id="74764at2759"/>
<feature type="region of interest" description="Disordered" evidence="1">
    <location>
        <begin position="318"/>
        <end position="344"/>
    </location>
</feature>
<sequence length="503" mass="54144">MRSQAAAIALALVGSASAFWRMPCRTQTGHGRIDPIVDPGQISAHVHTFHGGGNFGMDTTFDDLTADGSCTSCEVEEDHSAYWTPGLYFQYSNGTTVMVQQVGGMLAYYLYYLQNVTAFPEGFQMVAGNPSLRDFQGPFPDTDLSSWPTDPTDQFFLQQRALGFNCLNYNKDPEPSLYRHKMMTKDYMDENCVDGLRIELAFPSCGTGAKDSNDHKSHVAYPSLVKEGNCPEGYDEHYPFLFFETIWATNAFAGDDGQFLLSYGDPTGTGYHGDFIMGWKSKDFLQQALDECTNASGEISDCPLFTLQDDSVGAQCTFDTPEELKGDNPMGPRDGLPVNVPIQYGPADATDYPVAGRGGVATSSMSLSSAPSTFSEGPTLSYSPANPSSTSTAQGGIVVAVATSDLLGHKAEASSTPSSTTSSTPGSTEPAPSSFITSSPSMESEEAGPNIISTSYMTHGNEVVEMAIQEVDVTVTATTYTTSTAAANHKRHLHHHLHPHGRR</sequence>
<feature type="region of interest" description="Disordered" evidence="1">
    <location>
        <begin position="409"/>
        <end position="447"/>
    </location>
</feature>
<feature type="compositionally biased region" description="Polar residues" evidence="1">
    <location>
        <begin position="376"/>
        <end position="392"/>
    </location>
</feature>
<organism evidence="4 5">
    <name type="scientific">Salinomyces thailandicus</name>
    <dbReference type="NCBI Taxonomy" id="706561"/>
    <lineage>
        <taxon>Eukaryota</taxon>
        <taxon>Fungi</taxon>
        <taxon>Dikarya</taxon>
        <taxon>Ascomycota</taxon>
        <taxon>Pezizomycotina</taxon>
        <taxon>Dothideomycetes</taxon>
        <taxon>Dothideomycetidae</taxon>
        <taxon>Mycosphaerellales</taxon>
        <taxon>Teratosphaeriaceae</taxon>
        <taxon>Salinomyces</taxon>
    </lineage>
</organism>
<reference evidence="4 5" key="1">
    <citation type="submission" date="2017-03" db="EMBL/GenBank/DDBJ databases">
        <title>Genomes of endolithic fungi from Antarctica.</title>
        <authorList>
            <person name="Coleine C."/>
            <person name="Masonjones S."/>
            <person name="Stajich J.E."/>
        </authorList>
    </citation>
    <scope>NUCLEOTIDE SEQUENCE [LARGE SCALE GENOMIC DNA]</scope>
    <source>
        <strain evidence="4 5">CCFEE 6315</strain>
    </source>
</reference>